<dbReference type="AlphaFoldDB" id="A0A9I9DJ33"/>
<evidence type="ECO:0000256" key="1">
    <source>
        <dbReference type="SAM" id="MobiDB-lite"/>
    </source>
</evidence>
<protein>
    <submittedName>
        <fullName evidence="2">Uncharacterized protein</fullName>
    </submittedName>
</protein>
<dbReference type="Gramene" id="MELO3C019055.2.1">
    <property type="protein sequence ID" value="MELO3C019055.2.1"/>
    <property type="gene ID" value="MELO3C019055.2"/>
</dbReference>
<reference evidence="2" key="1">
    <citation type="submission" date="2023-03" db="UniProtKB">
        <authorList>
            <consortium name="EnsemblPlants"/>
        </authorList>
    </citation>
    <scope>IDENTIFICATION</scope>
</reference>
<feature type="compositionally biased region" description="Basic and acidic residues" evidence="1">
    <location>
        <begin position="1"/>
        <end position="15"/>
    </location>
</feature>
<sequence length="48" mass="5744">MKFTELKEKERSARERPRRRERCTMLPLFTASLSRRSSSSTTATLHFR</sequence>
<name>A0A9I9DJ33_CUCME</name>
<accession>A0A9I9DJ33</accession>
<evidence type="ECO:0000313" key="2">
    <source>
        <dbReference type="EnsemblPlants" id="MELO3C019055.2.1"/>
    </source>
</evidence>
<organism evidence="2">
    <name type="scientific">Cucumis melo</name>
    <name type="common">Muskmelon</name>
    <dbReference type="NCBI Taxonomy" id="3656"/>
    <lineage>
        <taxon>Eukaryota</taxon>
        <taxon>Viridiplantae</taxon>
        <taxon>Streptophyta</taxon>
        <taxon>Embryophyta</taxon>
        <taxon>Tracheophyta</taxon>
        <taxon>Spermatophyta</taxon>
        <taxon>Magnoliopsida</taxon>
        <taxon>eudicotyledons</taxon>
        <taxon>Gunneridae</taxon>
        <taxon>Pentapetalae</taxon>
        <taxon>rosids</taxon>
        <taxon>fabids</taxon>
        <taxon>Cucurbitales</taxon>
        <taxon>Cucurbitaceae</taxon>
        <taxon>Benincaseae</taxon>
        <taxon>Cucumis</taxon>
    </lineage>
</organism>
<feature type="region of interest" description="Disordered" evidence="1">
    <location>
        <begin position="1"/>
        <end position="21"/>
    </location>
</feature>
<proteinExistence type="predicted"/>
<dbReference type="EnsemblPlants" id="MELO3C019055.2.1">
    <property type="protein sequence ID" value="MELO3C019055.2.1"/>
    <property type="gene ID" value="MELO3C019055.2"/>
</dbReference>